<feature type="region of interest" description="Disordered" evidence="1">
    <location>
        <begin position="84"/>
        <end position="144"/>
    </location>
</feature>
<dbReference type="AlphaFoldDB" id="A0A2Z3YN89"/>
<name>A0A2Z3YN89_9CORY</name>
<keyword evidence="2" id="KW-0472">Membrane</keyword>
<gene>
    <name evidence="3" type="ORF">Csp1_09500</name>
</gene>
<evidence type="ECO:0000256" key="2">
    <source>
        <dbReference type="SAM" id="Phobius"/>
    </source>
</evidence>
<organism evidence="3 4">
    <name type="scientific">Corynebacterium provencense</name>
    <dbReference type="NCBI Taxonomy" id="1737425"/>
    <lineage>
        <taxon>Bacteria</taxon>
        <taxon>Bacillati</taxon>
        <taxon>Actinomycetota</taxon>
        <taxon>Actinomycetes</taxon>
        <taxon>Mycobacteriales</taxon>
        <taxon>Corynebacteriaceae</taxon>
        <taxon>Corynebacterium</taxon>
    </lineage>
</organism>
<evidence type="ECO:0000256" key="1">
    <source>
        <dbReference type="SAM" id="MobiDB-lite"/>
    </source>
</evidence>
<dbReference type="EMBL" id="CP024988">
    <property type="protein sequence ID" value="AWT25756.1"/>
    <property type="molecule type" value="Genomic_DNA"/>
</dbReference>
<keyword evidence="2" id="KW-0812">Transmembrane</keyword>
<feature type="compositionally biased region" description="Basic and acidic residues" evidence="1">
    <location>
        <begin position="133"/>
        <end position="144"/>
    </location>
</feature>
<proteinExistence type="predicted"/>
<accession>A0A2Z3YN89</accession>
<dbReference type="KEGG" id="cpre:Csp1_09500"/>
<keyword evidence="2" id="KW-1133">Transmembrane helix</keyword>
<dbReference type="Proteomes" id="UP000247696">
    <property type="component" value="Chromosome"/>
</dbReference>
<protein>
    <submittedName>
        <fullName evidence="3">Uncharacterized protein</fullName>
    </submittedName>
</protein>
<evidence type="ECO:0000313" key="4">
    <source>
        <dbReference type="Proteomes" id="UP000247696"/>
    </source>
</evidence>
<feature type="compositionally biased region" description="Low complexity" evidence="1">
    <location>
        <begin position="115"/>
        <end position="129"/>
    </location>
</feature>
<keyword evidence="4" id="KW-1185">Reference proteome</keyword>
<reference evidence="4" key="1">
    <citation type="submission" date="2017-11" db="EMBL/GenBank/DDBJ databases">
        <title>Otitis media/interna in a cat caused by the recently described species Corynebacterium provencense.</title>
        <authorList>
            <person name="Kittl S."/>
            <person name="Brodard I."/>
            <person name="Rychener L."/>
            <person name="Jores J."/>
            <person name="Roosje P."/>
            <person name="Gobeli Brawand S."/>
        </authorList>
    </citation>
    <scope>NUCLEOTIDE SEQUENCE [LARGE SCALE GENOMIC DNA]</scope>
    <source>
        <strain evidence="4">17KM38</strain>
    </source>
</reference>
<feature type="transmembrane region" description="Helical" evidence="2">
    <location>
        <begin position="32"/>
        <end position="52"/>
    </location>
</feature>
<dbReference type="STRING" id="1737425.GCA_900049755_00338"/>
<sequence length="144" mass="14994">MTLPVRSLGYTVLAQAEKTGPQGPDFGKASPVGLLVIVALLVAILSIGVLFNRRMKAMTRRREYAEKHGMDPFDVDGIDAAMAAEEGLTEAEVEDQAWPTAEPQELAAQYGGDGTAESGASSGSSSAAGEQQGKGDAEARGGRR</sequence>
<evidence type="ECO:0000313" key="3">
    <source>
        <dbReference type="EMBL" id="AWT25756.1"/>
    </source>
</evidence>